<comment type="caution">
    <text evidence="2">The sequence shown here is derived from an EMBL/GenBank/DDBJ whole genome shotgun (WGS) entry which is preliminary data.</text>
</comment>
<dbReference type="Pfam" id="PF00149">
    <property type="entry name" value="Metallophos"/>
    <property type="match status" value="1"/>
</dbReference>
<feature type="domain" description="Calcineurin-like phosphoesterase" evidence="1">
    <location>
        <begin position="93"/>
        <end position="286"/>
    </location>
</feature>
<reference evidence="3" key="1">
    <citation type="journal article" date="2019" name="Int. J. Syst. Evol. Microbiol.">
        <title>The Global Catalogue of Microorganisms (GCM) 10K type strain sequencing project: providing services to taxonomists for standard genome sequencing and annotation.</title>
        <authorList>
            <consortium name="The Broad Institute Genomics Platform"/>
            <consortium name="The Broad Institute Genome Sequencing Center for Infectious Disease"/>
            <person name="Wu L."/>
            <person name="Ma J."/>
        </authorList>
    </citation>
    <scope>NUCLEOTIDE SEQUENCE [LARGE SCALE GENOMIC DNA]</scope>
    <source>
        <strain evidence="3">CGMCC 1.3240</strain>
    </source>
</reference>
<dbReference type="PROSITE" id="PS51318">
    <property type="entry name" value="TAT"/>
    <property type="match status" value="1"/>
</dbReference>
<dbReference type="PANTHER" id="PTHR16509">
    <property type="match status" value="1"/>
</dbReference>
<name>A0ABW0VYU0_9BACL</name>
<dbReference type="Gene3D" id="3.60.21.10">
    <property type="match status" value="1"/>
</dbReference>
<dbReference type="Proteomes" id="UP001596047">
    <property type="component" value="Unassembled WGS sequence"/>
</dbReference>
<proteinExistence type="predicted"/>
<dbReference type="InterPro" id="IPR004843">
    <property type="entry name" value="Calcineurin-like_PHP"/>
</dbReference>
<organism evidence="2 3">
    <name type="scientific">Paenibacillus solisilvae</name>
    <dbReference type="NCBI Taxonomy" id="2486751"/>
    <lineage>
        <taxon>Bacteria</taxon>
        <taxon>Bacillati</taxon>
        <taxon>Bacillota</taxon>
        <taxon>Bacilli</taxon>
        <taxon>Bacillales</taxon>
        <taxon>Paenibacillaceae</taxon>
        <taxon>Paenibacillus</taxon>
    </lineage>
</organism>
<dbReference type="EMBL" id="JBHSOW010000068">
    <property type="protein sequence ID" value="MFC5651090.1"/>
    <property type="molecule type" value="Genomic_DNA"/>
</dbReference>
<dbReference type="SUPFAM" id="SSF56300">
    <property type="entry name" value="Metallo-dependent phosphatases"/>
    <property type="match status" value="1"/>
</dbReference>
<protein>
    <submittedName>
        <fullName evidence="2">Metallophosphoesterase</fullName>
    </submittedName>
</protein>
<dbReference type="PANTHER" id="PTHR16509:SF8">
    <property type="entry name" value="MANGANESE-DEPENDENT ADP-RIBOSE_CDP-ALCOHOL DIPHOSPHATASE"/>
    <property type="match status" value="1"/>
</dbReference>
<sequence length="352" mass="39084">MKNNGQSNEKQILGQVFDKEIDRRAFLQKTTKLAGAAFGLSLFNPLGSIPVLAASDDSNILSQKKPGFQFGLVADAQYADVDTPSGSTRYYRASLGKLAEAVKTFNENDVTFTIHLGDIIDRDASSFSKILPIYNRVKGPKYHLLGNHDYAMDAKKVADVLGMPNFYYDFSYNGWRFVVLDTNDLSLYANSVGSEKYQHAKTVLDVLSWSGADNAQSWNGGVDSVQMVWLQDVLSKSVKAGEKVVVIGHHPIAPLNMHNAWNYEALVKVLESSGNVVAYFNGHNHAGNYAEKKGIYYVNFKGMVETADTNAYSIVRVYPNRLEIKGYGREPNRVLSFGKMSNTENIKEIQHA</sequence>
<dbReference type="InterPro" id="IPR029052">
    <property type="entry name" value="Metallo-depent_PP-like"/>
</dbReference>
<keyword evidence="3" id="KW-1185">Reference proteome</keyword>
<dbReference type="RefSeq" id="WP_379189685.1">
    <property type="nucleotide sequence ID" value="NZ_JBHSOW010000068.1"/>
</dbReference>
<gene>
    <name evidence="2" type="ORF">ACFPYJ_18650</name>
</gene>
<accession>A0ABW0VYU0</accession>
<evidence type="ECO:0000313" key="3">
    <source>
        <dbReference type="Proteomes" id="UP001596047"/>
    </source>
</evidence>
<evidence type="ECO:0000313" key="2">
    <source>
        <dbReference type="EMBL" id="MFC5651090.1"/>
    </source>
</evidence>
<dbReference type="InterPro" id="IPR006311">
    <property type="entry name" value="TAT_signal"/>
</dbReference>
<evidence type="ECO:0000259" key="1">
    <source>
        <dbReference type="Pfam" id="PF00149"/>
    </source>
</evidence>